<evidence type="ECO:0000313" key="3">
    <source>
        <dbReference type="EMBL" id="SDV99646.1"/>
    </source>
</evidence>
<evidence type="ECO:0000313" key="4">
    <source>
        <dbReference type="Proteomes" id="UP000186879"/>
    </source>
</evidence>
<accession>A0A1L3Q015</accession>
<dbReference type="Proteomes" id="UP000198669">
    <property type="component" value="Unassembled WGS sequence"/>
</dbReference>
<reference evidence="3 5" key="2">
    <citation type="submission" date="2016-10" db="EMBL/GenBank/DDBJ databases">
        <authorList>
            <person name="de Groot N.N."/>
        </authorList>
    </citation>
    <scope>NUCLEOTIDE SEQUENCE [LARGE SCALE GENOMIC DNA]</scope>
    <source>
        <strain evidence="3 5">Z-7982</strain>
    </source>
</reference>
<sequence length="222" mass="25095">MSTDTTLQNPFSEPSKHTLRVIIDNIQKVIKTPPIKPDDTWTYHIHIEGKVLILTGAQLSKGPGRFKTLYLDNFGKYLHIQKTDDWYKFVEYIWGIAEEGRLEETSAVIAADLIFEQICVDFDVTDDKTRLLEGEACYCLVLHKPNDQLYMVVPSAAVIELSKECGARAPIEEVSAAMRARGYKTANTALVKANGTPVRCWWLLPKAIEEYGVDLSNFEVEL</sequence>
<dbReference type="EMBL" id="CP017921">
    <property type="protein sequence ID" value="APH38216.1"/>
    <property type="molecule type" value="Genomic_DNA"/>
</dbReference>
<proteinExistence type="predicted"/>
<evidence type="ECO:0000313" key="6">
    <source>
        <dbReference type="Proteomes" id="UP000267921"/>
    </source>
</evidence>
<dbReference type="Proteomes" id="UP000186879">
    <property type="component" value="Chromosome"/>
</dbReference>
<dbReference type="EMBL" id="RJJG01000001">
    <property type="protein sequence ID" value="RNI10917.1"/>
    <property type="molecule type" value="Genomic_DNA"/>
</dbReference>
<gene>
    <name evidence="1" type="ORF">BHR79_01100</name>
    <name evidence="2" type="ORF">EFE40_01690</name>
    <name evidence="3" type="ORF">SAMN04515625_0040</name>
</gene>
<dbReference type="STRING" id="2177.BHR79_01100"/>
<name>A0A1L3Q015_9EURY</name>
<dbReference type="Proteomes" id="UP000267921">
    <property type="component" value="Unassembled WGS sequence"/>
</dbReference>
<keyword evidence="4" id="KW-1185">Reference proteome</keyword>
<dbReference type="GeneID" id="30582310"/>
<reference evidence="1 4" key="1">
    <citation type="submission" date="2016-10" db="EMBL/GenBank/DDBJ databases">
        <title>Methanohalophilus halophilus.</title>
        <authorList>
            <person name="L'haridon S."/>
        </authorList>
    </citation>
    <scope>NUCLEOTIDE SEQUENCE [LARGE SCALE GENOMIC DNA]</scope>
    <source>
        <strain evidence="1 4">Z-7982</strain>
    </source>
</reference>
<reference evidence="2 6" key="3">
    <citation type="submission" date="2018-10" db="EMBL/GenBank/DDBJ databases">
        <title>Cultivation of a novel Methanohalophilus strain from Kebrit Deep of the Red Sea and a genomic comparison of members of the genus Methanohalophilus.</title>
        <authorList>
            <person name="Guan Y."/>
            <person name="Ngugi D.K."/>
            <person name="Stingl U."/>
        </authorList>
    </citation>
    <scope>NUCLEOTIDE SEQUENCE [LARGE SCALE GENOMIC DNA]</scope>
    <source>
        <strain evidence="2 6">DSM 3094</strain>
    </source>
</reference>
<dbReference type="EMBL" id="FNMU01000001">
    <property type="protein sequence ID" value="SDV99646.1"/>
    <property type="molecule type" value="Genomic_DNA"/>
</dbReference>
<dbReference type="AlphaFoldDB" id="A0A1L3Q015"/>
<evidence type="ECO:0000313" key="5">
    <source>
        <dbReference type="Proteomes" id="UP000198669"/>
    </source>
</evidence>
<dbReference type="KEGG" id="mhaz:BHR79_01100"/>
<protein>
    <submittedName>
        <fullName evidence="1">Uncharacterized protein</fullName>
    </submittedName>
</protein>
<evidence type="ECO:0000313" key="2">
    <source>
        <dbReference type="EMBL" id="RNI10917.1"/>
    </source>
</evidence>
<dbReference type="RefSeq" id="WP_072560434.1">
    <property type="nucleotide sequence ID" value="NZ_CP017921.1"/>
</dbReference>
<evidence type="ECO:0000313" key="1">
    <source>
        <dbReference type="EMBL" id="APH38216.1"/>
    </source>
</evidence>
<organism evidence="1 4">
    <name type="scientific">Methanohalophilus halophilus</name>
    <dbReference type="NCBI Taxonomy" id="2177"/>
    <lineage>
        <taxon>Archaea</taxon>
        <taxon>Methanobacteriati</taxon>
        <taxon>Methanobacteriota</taxon>
        <taxon>Stenosarchaea group</taxon>
        <taxon>Methanomicrobia</taxon>
        <taxon>Methanosarcinales</taxon>
        <taxon>Methanosarcinaceae</taxon>
        <taxon>Methanohalophilus</taxon>
    </lineage>
</organism>